<dbReference type="EMBL" id="JAWZYT010004243">
    <property type="protein sequence ID" value="KAK4294626.1"/>
    <property type="molecule type" value="Genomic_DNA"/>
</dbReference>
<evidence type="ECO:0000313" key="3">
    <source>
        <dbReference type="Proteomes" id="UP001292094"/>
    </source>
</evidence>
<comment type="caution">
    <text evidence="2">The sequence shown here is derived from an EMBL/GenBank/DDBJ whole genome shotgun (WGS) entry which is preliminary data.</text>
</comment>
<dbReference type="Proteomes" id="UP001292094">
    <property type="component" value="Unassembled WGS sequence"/>
</dbReference>
<keyword evidence="3" id="KW-1185">Reference proteome</keyword>
<accession>A0AAE1NSC7</accession>
<evidence type="ECO:0000313" key="2">
    <source>
        <dbReference type="EMBL" id="KAK4294626.1"/>
    </source>
</evidence>
<feature type="region of interest" description="Disordered" evidence="1">
    <location>
        <begin position="1"/>
        <end position="25"/>
    </location>
</feature>
<gene>
    <name evidence="2" type="ORF">Pmani_032761</name>
</gene>
<sequence length="110" mass="11831">MNGEGPSQAPSPGPSQGLDEDPSQGVSPLLQVYLKLKLVSRQLKKPDFPTKSQSGSHVGGVDGLPILYPIAASVTHRLVHQLYEVRGLKGRVFSYRFINDPSTCSPTVFG</sequence>
<protein>
    <submittedName>
        <fullName evidence="2">Uncharacterized protein</fullName>
    </submittedName>
</protein>
<dbReference type="AlphaFoldDB" id="A0AAE1NSC7"/>
<evidence type="ECO:0000256" key="1">
    <source>
        <dbReference type="SAM" id="MobiDB-lite"/>
    </source>
</evidence>
<proteinExistence type="predicted"/>
<name>A0AAE1NSC7_9EUCA</name>
<feature type="compositionally biased region" description="Low complexity" evidence="1">
    <location>
        <begin position="1"/>
        <end position="17"/>
    </location>
</feature>
<reference evidence="2" key="1">
    <citation type="submission" date="2023-11" db="EMBL/GenBank/DDBJ databases">
        <title>Genome assemblies of two species of porcelain crab, Petrolisthes cinctipes and Petrolisthes manimaculis (Anomura: Porcellanidae).</title>
        <authorList>
            <person name="Angst P."/>
        </authorList>
    </citation>
    <scope>NUCLEOTIDE SEQUENCE</scope>
    <source>
        <strain evidence="2">PB745_02</strain>
        <tissue evidence="2">Gill</tissue>
    </source>
</reference>
<organism evidence="2 3">
    <name type="scientific">Petrolisthes manimaculis</name>
    <dbReference type="NCBI Taxonomy" id="1843537"/>
    <lineage>
        <taxon>Eukaryota</taxon>
        <taxon>Metazoa</taxon>
        <taxon>Ecdysozoa</taxon>
        <taxon>Arthropoda</taxon>
        <taxon>Crustacea</taxon>
        <taxon>Multicrustacea</taxon>
        <taxon>Malacostraca</taxon>
        <taxon>Eumalacostraca</taxon>
        <taxon>Eucarida</taxon>
        <taxon>Decapoda</taxon>
        <taxon>Pleocyemata</taxon>
        <taxon>Anomura</taxon>
        <taxon>Galatheoidea</taxon>
        <taxon>Porcellanidae</taxon>
        <taxon>Petrolisthes</taxon>
    </lineage>
</organism>